<proteinExistence type="predicted"/>
<sequence length="85" mass="9385">MNVALLIFSRICFMWILVYLVFSVTSGLWAGARHGRAMLLLEFRPRRARGSREVARARVLKRMALSAVFALPIGVAALIAGIALT</sequence>
<name>A0A132DS20_BURVI</name>
<gene>
    <name evidence="1" type="ORF">C6T65_32305</name>
</gene>
<comment type="caution">
    <text evidence="1">The sequence shown here is derived from an EMBL/GenBank/DDBJ whole genome shotgun (WGS) entry which is preliminary data.</text>
</comment>
<accession>A0A132DS20</accession>
<protein>
    <submittedName>
        <fullName evidence="1">Uncharacterized protein</fullName>
    </submittedName>
</protein>
<evidence type="ECO:0000313" key="2">
    <source>
        <dbReference type="Proteomes" id="UP000237632"/>
    </source>
</evidence>
<dbReference type="AlphaFoldDB" id="A0A132DS20"/>
<reference evidence="1 2" key="1">
    <citation type="submission" date="2018-03" db="EMBL/GenBank/DDBJ databases">
        <authorList>
            <person name="Nguyen K."/>
            <person name="Fouts D."/>
            <person name="Sutton G."/>
        </authorList>
    </citation>
    <scope>NUCLEOTIDE SEQUENCE [LARGE SCALE GENOMIC DNA]</scope>
    <source>
        <strain evidence="1 2">AU3578</strain>
    </source>
</reference>
<dbReference type="EMBL" id="PVHK01000244">
    <property type="protein sequence ID" value="PRH38349.1"/>
    <property type="molecule type" value="Genomic_DNA"/>
</dbReference>
<dbReference type="Proteomes" id="UP000237632">
    <property type="component" value="Unassembled WGS sequence"/>
</dbReference>
<organism evidence="1 2">
    <name type="scientific">Burkholderia vietnamiensis</name>
    <dbReference type="NCBI Taxonomy" id="60552"/>
    <lineage>
        <taxon>Bacteria</taxon>
        <taxon>Pseudomonadati</taxon>
        <taxon>Pseudomonadota</taxon>
        <taxon>Betaproteobacteria</taxon>
        <taxon>Burkholderiales</taxon>
        <taxon>Burkholderiaceae</taxon>
        <taxon>Burkholderia</taxon>
        <taxon>Burkholderia cepacia complex</taxon>
    </lineage>
</organism>
<evidence type="ECO:0000313" key="1">
    <source>
        <dbReference type="EMBL" id="PRH38349.1"/>
    </source>
</evidence>
<dbReference type="RefSeq" id="WP_060081981.1">
    <property type="nucleotide sequence ID" value="NZ_CADFEU010000032.1"/>
</dbReference>